<keyword evidence="2" id="KW-1185">Reference proteome</keyword>
<sequence length="106" mass="12756">MMKSRKRFENTITRKIINYYIQNVHSNDLTTQIEAVVDVIYHCHDLFTPDNYNLFIQHFPKELYDEFLRMNRGGKNDDSYYEIKSLFFDVFIFIFGTKSLITNHSS</sequence>
<accession>A0A0C2JUF5</accession>
<dbReference type="AlphaFoldDB" id="A0A0C2JUF5"/>
<organism evidence="1 2">
    <name type="scientific">Thelohanellus kitauei</name>
    <name type="common">Myxosporean</name>
    <dbReference type="NCBI Taxonomy" id="669202"/>
    <lineage>
        <taxon>Eukaryota</taxon>
        <taxon>Metazoa</taxon>
        <taxon>Cnidaria</taxon>
        <taxon>Myxozoa</taxon>
        <taxon>Myxosporea</taxon>
        <taxon>Bivalvulida</taxon>
        <taxon>Platysporina</taxon>
        <taxon>Myxobolidae</taxon>
        <taxon>Thelohanellus</taxon>
    </lineage>
</organism>
<reference evidence="1 2" key="1">
    <citation type="journal article" date="2014" name="Genome Biol. Evol.">
        <title>The genome of the myxosporean Thelohanellus kitauei shows adaptations to nutrient acquisition within its fish host.</title>
        <authorList>
            <person name="Yang Y."/>
            <person name="Xiong J."/>
            <person name="Zhou Z."/>
            <person name="Huo F."/>
            <person name="Miao W."/>
            <person name="Ran C."/>
            <person name="Liu Y."/>
            <person name="Zhang J."/>
            <person name="Feng J."/>
            <person name="Wang M."/>
            <person name="Wang M."/>
            <person name="Wang L."/>
            <person name="Yao B."/>
        </authorList>
    </citation>
    <scope>NUCLEOTIDE SEQUENCE [LARGE SCALE GENOMIC DNA]</scope>
    <source>
        <strain evidence="1">Wuqing</strain>
    </source>
</reference>
<gene>
    <name evidence="1" type="ORF">RF11_05064</name>
</gene>
<proteinExistence type="predicted"/>
<protein>
    <submittedName>
        <fullName evidence="1">Uncharacterized protein</fullName>
    </submittedName>
</protein>
<dbReference type="EMBL" id="JWZT01001040">
    <property type="protein sequence ID" value="KII73003.1"/>
    <property type="molecule type" value="Genomic_DNA"/>
</dbReference>
<comment type="caution">
    <text evidence="1">The sequence shown here is derived from an EMBL/GenBank/DDBJ whole genome shotgun (WGS) entry which is preliminary data.</text>
</comment>
<dbReference type="Proteomes" id="UP000031668">
    <property type="component" value="Unassembled WGS sequence"/>
</dbReference>
<evidence type="ECO:0000313" key="1">
    <source>
        <dbReference type="EMBL" id="KII73003.1"/>
    </source>
</evidence>
<evidence type="ECO:0000313" key="2">
    <source>
        <dbReference type="Proteomes" id="UP000031668"/>
    </source>
</evidence>
<name>A0A0C2JUF5_THEKT</name>